<accession>A0ABD3MQU7</accession>
<evidence type="ECO:0000313" key="2">
    <source>
        <dbReference type="Proteomes" id="UP001530315"/>
    </source>
</evidence>
<organism evidence="1 2">
    <name type="scientific">Stephanodiscus triporus</name>
    <dbReference type="NCBI Taxonomy" id="2934178"/>
    <lineage>
        <taxon>Eukaryota</taxon>
        <taxon>Sar</taxon>
        <taxon>Stramenopiles</taxon>
        <taxon>Ochrophyta</taxon>
        <taxon>Bacillariophyta</taxon>
        <taxon>Coscinodiscophyceae</taxon>
        <taxon>Thalassiosirophycidae</taxon>
        <taxon>Stephanodiscales</taxon>
        <taxon>Stephanodiscaceae</taxon>
        <taxon>Stephanodiscus</taxon>
    </lineage>
</organism>
<proteinExistence type="predicted"/>
<name>A0ABD3MQU7_9STRA</name>
<dbReference type="AlphaFoldDB" id="A0ABD3MQU7"/>
<sequence length="183" mass="20263">MCGHNGDETSFVLHDATDEDHINAIHNIVRRDVWEGFVVGTTATTASSARGRADDTGGRSTSRLERYAGTIGFRCRFCKGAPPGERAEKSAVYPRSLERIYLSNIRFQRDHIMQCNYIPPSIKEEYTRLKNSKGVTRGKKKYWVTSAMRRGLCNSDDGIIFASSAVVGSSPAVVVAATDEKRE</sequence>
<protein>
    <submittedName>
        <fullName evidence="1">Uncharacterized protein</fullName>
    </submittedName>
</protein>
<keyword evidence="2" id="KW-1185">Reference proteome</keyword>
<evidence type="ECO:0000313" key="1">
    <source>
        <dbReference type="EMBL" id="KAL3766369.1"/>
    </source>
</evidence>
<dbReference type="EMBL" id="JALLAZ020001731">
    <property type="protein sequence ID" value="KAL3766369.1"/>
    <property type="molecule type" value="Genomic_DNA"/>
</dbReference>
<reference evidence="1 2" key="1">
    <citation type="submission" date="2024-10" db="EMBL/GenBank/DDBJ databases">
        <title>Updated reference genomes for cyclostephanoid diatoms.</title>
        <authorList>
            <person name="Roberts W.R."/>
            <person name="Alverson A.J."/>
        </authorList>
    </citation>
    <scope>NUCLEOTIDE SEQUENCE [LARGE SCALE GENOMIC DNA]</scope>
    <source>
        <strain evidence="1 2">AJA276-08</strain>
    </source>
</reference>
<dbReference type="Proteomes" id="UP001530315">
    <property type="component" value="Unassembled WGS sequence"/>
</dbReference>
<comment type="caution">
    <text evidence="1">The sequence shown here is derived from an EMBL/GenBank/DDBJ whole genome shotgun (WGS) entry which is preliminary data.</text>
</comment>
<gene>
    <name evidence="1" type="ORF">ACHAW5_000908</name>
</gene>